<gene>
    <name evidence="2" type="ORF">LVJ94_19920</name>
</gene>
<feature type="transmembrane region" description="Helical" evidence="1">
    <location>
        <begin position="226"/>
        <end position="246"/>
    </location>
</feature>
<dbReference type="EMBL" id="CP089983">
    <property type="protein sequence ID" value="WXB09485.1"/>
    <property type="molecule type" value="Genomic_DNA"/>
</dbReference>
<protein>
    <recommendedName>
        <fullName evidence="4">PEGA domain-containing protein</fullName>
    </recommendedName>
</protein>
<keyword evidence="3" id="KW-1185">Reference proteome</keyword>
<dbReference type="Proteomes" id="UP001374803">
    <property type="component" value="Chromosome"/>
</dbReference>
<keyword evidence="1" id="KW-0812">Transmembrane</keyword>
<evidence type="ECO:0000313" key="2">
    <source>
        <dbReference type="EMBL" id="WXB09485.1"/>
    </source>
</evidence>
<name>A0ABZ2LFD0_9BACT</name>
<dbReference type="Gene3D" id="1.25.40.10">
    <property type="entry name" value="Tetratricopeptide repeat domain"/>
    <property type="match status" value="1"/>
</dbReference>
<proteinExistence type="predicted"/>
<keyword evidence="1" id="KW-1133">Transmembrane helix</keyword>
<keyword evidence="1" id="KW-0472">Membrane</keyword>
<dbReference type="SUPFAM" id="SSF48452">
    <property type="entry name" value="TPR-like"/>
    <property type="match status" value="1"/>
</dbReference>
<evidence type="ECO:0000256" key="1">
    <source>
        <dbReference type="SAM" id="Phobius"/>
    </source>
</evidence>
<evidence type="ECO:0000313" key="3">
    <source>
        <dbReference type="Proteomes" id="UP001374803"/>
    </source>
</evidence>
<sequence length="330" mass="34788">MTDTDLRKRARWAVAFGAMALISPRAKAQHTDPATAQTLFDSAKALMKEERYAEACPLLLNSQRLDPTAGTAINLALCYEKNGQTASAWARYLETVELAARLGQTERERYARERAKALAPTLSYLRIRGADLPAAAIVQRDGVVVDRALLSNDAPVDPGSHAIQVGAEGYKPWSTEVNVPSGPTHLDVDIPRLERNEPPAAGDMAADVSGASHEDVAASRRRHRTWGFVGLGAGAVGVGVGAFFGLRALSQKSDADAKCNGSLCQAGGPELQDDARRSATFSTVGFGVGLVAAGVGTYLLLTAPSAPAAHSNVATRIGFDGRSVLLEGAW</sequence>
<accession>A0ABZ2LFD0</accession>
<reference evidence="2" key="1">
    <citation type="submission" date="2021-12" db="EMBL/GenBank/DDBJ databases">
        <title>Discovery of the Pendulisporaceae a myxobacterial family with distinct sporulation behavior and unique specialized metabolism.</title>
        <authorList>
            <person name="Garcia R."/>
            <person name="Popoff A."/>
            <person name="Bader C.D."/>
            <person name="Loehr J."/>
            <person name="Walesch S."/>
            <person name="Walt C."/>
            <person name="Boldt J."/>
            <person name="Bunk B."/>
            <person name="Haeckl F.J.F.P.J."/>
            <person name="Gunesch A.P."/>
            <person name="Birkelbach J."/>
            <person name="Nuebel U."/>
            <person name="Pietschmann T."/>
            <person name="Bach T."/>
            <person name="Mueller R."/>
        </authorList>
    </citation>
    <scope>NUCLEOTIDE SEQUENCE</scope>
    <source>
        <strain evidence="2">MSr11367</strain>
    </source>
</reference>
<dbReference type="RefSeq" id="WP_394839159.1">
    <property type="nucleotide sequence ID" value="NZ_CP089929.1"/>
</dbReference>
<feature type="transmembrane region" description="Helical" evidence="1">
    <location>
        <begin position="279"/>
        <end position="301"/>
    </location>
</feature>
<evidence type="ECO:0008006" key="4">
    <source>
        <dbReference type="Google" id="ProtNLM"/>
    </source>
</evidence>
<dbReference type="InterPro" id="IPR011990">
    <property type="entry name" value="TPR-like_helical_dom_sf"/>
</dbReference>
<organism evidence="2 3">
    <name type="scientific">Pendulispora rubella</name>
    <dbReference type="NCBI Taxonomy" id="2741070"/>
    <lineage>
        <taxon>Bacteria</taxon>
        <taxon>Pseudomonadati</taxon>
        <taxon>Myxococcota</taxon>
        <taxon>Myxococcia</taxon>
        <taxon>Myxococcales</taxon>
        <taxon>Sorangiineae</taxon>
        <taxon>Pendulisporaceae</taxon>
        <taxon>Pendulispora</taxon>
    </lineage>
</organism>